<feature type="domain" description="Chlorhexidine efflux transporter" evidence="2">
    <location>
        <begin position="2"/>
        <end position="62"/>
    </location>
</feature>
<dbReference type="EMBL" id="AUSV01000051">
    <property type="protein sequence ID" value="ESP92498.1"/>
    <property type="molecule type" value="Genomic_DNA"/>
</dbReference>
<protein>
    <submittedName>
        <fullName evidence="3">Putative membrane protein</fullName>
    </submittedName>
</protein>
<keyword evidence="1" id="KW-1133">Transmembrane helix</keyword>
<feature type="transmembrane region" description="Helical" evidence="1">
    <location>
        <begin position="38"/>
        <end position="59"/>
    </location>
</feature>
<keyword evidence="1" id="KW-0812">Transmembrane</keyword>
<evidence type="ECO:0000313" key="3">
    <source>
        <dbReference type="EMBL" id="ESP92498.1"/>
    </source>
</evidence>
<feature type="transmembrane region" description="Helical" evidence="1">
    <location>
        <begin position="80"/>
        <end position="102"/>
    </location>
</feature>
<dbReference type="AlphaFoldDB" id="V4HRV3"/>
<dbReference type="NCBIfam" id="NF033664">
    <property type="entry name" value="PACE_transport"/>
    <property type="match status" value="1"/>
</dbReference>
<sequence>MRTKQERIIHALFYEVFALLGISVLLKPLFQLEMSKSLTIGIAFSIFAVVWNLIFNYVFDTYLLKHHPKQLIQRSLKVRVVHALGFEGTMLVLTLPILAWWLNVSMFEALRLELFLVIYITLYTFVYNYLYDIISPPKIR</sequence>
<accession>V4HRV3</accession>
<dbReference type="PATRIC" id="fig|1353533.3.peg.3261"/>
<feature type="transmembrane region" description="Helical" evidence="1">
    <location>
        <begin position="114"/>
        <end position="131"/>
    </location>
</feature>
<proteinExistence type="predicted"/>
<dbReference type="Pfam" id="PF05232">
    <property type="entry name" value="BTP"/>
    <property type="match status" value="2"/>
</dbReference>
<gene>
    <name evidence="3" type="ORF">PL2TA16_04307</name>
</gene>
<dbReference type="InterPro" id="IPR007896">
    <property type="entry name" value="BTP_bacteria"/>
</dbReference>
<organism evidence="3 4">
    <name type="scientific">Pseudoalteromonas luteoviolacea (strain 2ta16)</name>
    <dbReference type="NCBI Taxonomy" id="1353533"/>
    <lineage>
        <taxon>Bacteria</taxon>
        <taxon>Pseudomonadati</taxon>
        <taxon>Pseudomonadota</taxon>
        <taxon>Gammaproteobacteria</taxon>
        <taxon>Alteromonadales</taxon>
        <taxon>Pseudoalteromonadaceae</taxon>
        <taxon>Pseudoalteromonas</taxon>
    </lineage>
</organism>
<feature type="domain" description="Chlorhexidine efflux transporter" evidence="2">
    <location>
        <begin position="74"/>
        <end position="135"/>
    </location>
</feature>
<evidence type="ECO:0000313" key="4">
    <source>
        <dbReference type="Proteomes" id="UP000017820"/>
    </source>
</evidence>
<dbReference type="InterPro" id="IPR058208">
    <property type="entry name" value="PACE"/>
</dbReference>
<dbReference type="Proteomes" id="UP000017820">
    <property type="component" value="Unassembled WGS sequence"/>
</dbReference>
<feature type="transmembrane region" description="Helical" evidence="1">
    <location>
        <begin position="12"/>
        <end position="32"/>
    </location>
</feature>
<keyword evidence="1" id="KW-0472">Membrane</keyword>
<reference evidence="3 4" key="1">
    <citation type="submission" date="2013-07" db="EMBL/GenBank/DDBJ databases">
        <title>Draft genome sequence of Pseudoalteromonas luteoviolacea 2ta16.</title>
        <authorList>
            <person name="Allen E.E."/>
            <person name="Azam F."/>
            <person name="Podell S."/>
        </authorList>
    </citation>
    <scope>NUCLEOTIDE SEQUENCE [LARGE SCALE GENOMIC DNA]</scope>
    <source>
        <strain evidence="3 4">2ta16</strain>
    </source>
</reference>
<dbReference type="RefSeq" id="WP_023400129.1">
    <property type="nucleotide sequence ID" value="NZ_AUSV01000051.1"/>
</dbReference>
<evidence type="ECO:0000259" key="2">
    <source>
        <dbReference type="Pfam" id="PF05232"/>
    </source>
</evidence>
<comment type="caution">
    <text evidence="3">The sequence shown here is derived from an EMBL/GenBank/DDBJ whole genome shotgun (WGS) entry which is preliminary data.</text>
</comment>
<name>V4HRV3_PSEL2</name>
<evidence type="ECO:0000256" key="1">
    <source>
        <dbReference type="SAM" id="Phobius"/>
    </source>
</evidence>